<dbReference type="Gene3D" id="3.30.1330.60">
    <property type="entry name" value="OmpA-like domain"/>
    <property type="match status" value="1"/>
</dbReference>
<dbReference type="AlphaFoldDB" id="A0AB73AT83"/>
<dbReference type="EMBL" id="JGEU01000021">
    <property type="protein sequence ID" value="EYB12032.1"/>
    <property type="molecule type" value="Genomic_DNA"/>
</dbReference>
<feature type="transmembrane region" description="Helical" evidence="1">
    <location>
        <begin position="73"/>
        <end position="97"/>
    </location>
</feature>
<dbReference type="SUPFAM" id="SSF103088">
    <property type="entry name" value="OmpA-like"/>
    <property type="match status" value="1"/>
</dbReference>
<dbReference type="Pfam" id="PF12099">
    <property type="entry name" value="DUF3575"/>
    <property type="match status" value="1"/>
</dbReference>
<comment type="caution">
    <text evidence="2">The sequence shown here is derived from an EMBL/GenBank/DDBJ whole genome shotgun (WGS) entry which is preliminary data.</text>
</comment>
<evidence type="ECO:0000313" key="2">
    <source>
        <dbReference type="EMBL" id="EYB12032.1"/>
    </source>
</evidence>
<evidence type="ECO:0000313" key="3">
    <source>
        <dbReference type="Proteomes" id="UP000021175"/>
    </source>
</evidence>
<dbReference type="Proteomes" id="UP000021175">
    <property type="component" value="Unassembled WGS sequence"/>
</dbReference>
<reference evidence="2 3" key="1">
    <citation type="submission" date="2014-02" db="EMBL/GenBank/DDBJ databases">
        <authorList>
            <person name="Sears C."/>
            <person name="Carroll K."/>
            <person name="Sack B.R."/>
            <person name="Qadri F."/>
            <person name="Myers L.L."/>
            <person name="Chung G.-T."/>
            <person name="Escheverria P."/>
            <person name="Fraser C.M."/>
            <person name="Sadzewicz L."/>
            <person name="Shefchek K.A."/>
            <person name="Tallon L."/>
            <person name="Das S.P."/>
            <person name="Daugherty S."/>
            <person name="Mongodin E.F."/>
        </authorList>
    </citation>
    <scope>NUCLEOTIDE SEQUENCE [LARGE SCALE GENOMIC DNA]</scope>
    <source>
        <strain evidence="2 3">3783N1-6</strain>
    </source>
</reference>
<evidence type="ECO:0000256" key="1">
    <source>
        <dbReference type="SAM" id="Phobius"/>
    </source>
</evidence>
<sequence length="522" mass="59425">MIINIFYKTNSARIGRIRAFVFLLSPISLYFSLSVMESERKITFSACLHVVFFLKKECVLKSDFNNYIMKTKAWIFFLFFILFHLLGISVFAGDVVYRVYFPVGRSTVDLSYKDNKPSLDSLLSYIGEMREKKNIFRVVIEAGASPEGGTKLNKSLSDRRCESLRSYIQQRLSLPDSIFSLVSLGQDWHGLDSLVEDSEMPYREEALRIIRNTPEWVIRGGVVVDSRKRRLMNLHAGRVWHYMSEHFFPSLRNSTVVRCELKTVPVKLSQEEKNIVSAEVKEIQKEGAQAGELAADTTVSMIPSASPVLRDTVERTVAICDTVMLGALVPNLSKPFYMGLKTNLLYDALLVPNIGLEFYLGGGWSVGGNWMYAWWDNDSRHRYWRVYGGEIDVRRYFGQRTAKKPLTGHHVGVYGQMITYDFEAGGRGYIGGRPGGTLWEKAHYGAGVEYGYSFPVGKRLNLDLSIGLGYLGGVYYEYIPSGGHYVWERTRHRHWFGPTKAEVSLVWLLGRGNYNKKKGGTR</sequence>
<keyword evidence="1" id="KW-1133">Transmembrane helix</keyword>
<proteinExistence type="predicted"/>
<protein>
    <recommendedName>
        <fullName evidence="4">DUF3575 domain-containing protein</fullName>
    </recommendedName>
</protein>
<keyword evidence="1" id="KW-0472">Membrane</keyword>
<gene>
    <name evidence="2" type="ORF">M119_4822</name>
</gene>
<accession>A0AB73AT83</accession>
<name>A0AB73AT83_BACFG</name>
<dbReference type="InterPro" id="IPR036737">
    <property type="entry name" value="OmpA-like_sf"/>
</dbReference>
<organism evidence="2 3">
    <name type="scientific">Bacteroides fragilis str. 3783N1-6</name>
    <dbReference type="NCBI Taxonomy" id="1339310"/>
    <lineage>
        <taxon>Bacteria</taxon>
        <taxon>Pseudomonadati</taxon>
        <taxon>Bacteroidota</taxon>
        <taxon>Bacteroidia</taxon>
        <taxon>Bacteroidales</taxon>
        <taxon>Bacteroidaceae</taxon>
        <taxon>Bacteroides</taxon>
    </lineage>
</organism>
<keyword evidence="1" id="KW-0812">Transmembrane</keyword>
<evidence type="ECO:0008006" key="4">
    <source>
        <dbReference type="Google" id="ProtNLM"/>
    </source>
</evidence>
<dbReference type="InterPro" id="IPR021958">
    <property type="entry name" value="DUF3575"/>
</dbReference>